<accession>A0ABQ9GRD0</accession>
<name>A0ABQ9GRD0_9NEOP</name>
<evidence type="ECO:0000313" key="2">
    <source>
        <dbReference type="EMBL" id="KAJ8874587.1"/>
    </source>
</evidence>
<dbReference type="EMBL" id="JARBHB010000010">
    <property type="protein sequence ID" value="KAJ8874587.1"/>
    <property type="molecule type" value="Genomic_DNA"/>
</dbReference>
<dbReference type="Proteomes" id="UP001159363">
    <property type="component" value="Chromosome 9"/>
</dbReference>
<evidence type="ECO:0000256" key="1">
    <source>
        <dbReference type="SAM" id="MobiDB-lite"/>
    </source>
</evidence>
<feature type="region of interest" description="Disordered" evidence="1">
    <location>
        <begin position="1"/>
        <end position="41"/>
    </location>
</feature>
<organism evidence="2 3">
    <name type="scientific">Dryococelus australis</name>
    <dbReference type="NCBI Taxonomy" id="614101"/>
    <lineage>
        <taxon>Eukaryota</taxon>
        <taxon>Metazoa</taxon>
        <taxon>Ecdysozoa</taxon>
        <taxon>Arthropoda</taxon>
        <taxon>Hexapoda</taxon>
        <taxon>Insecta</taxon>
        <taxon>Pterygota</taxon>
        <taxon>Neoptera</taxon>
        <taxon>Polyneoptera</taxon>
        <taxon>Phasmatodea</taxon>
        <taxon>Verophasmatodea</taxon>
        <taxon>Anareolatae</taxon>
        <taxon>Phasmatidae</taxon>
        <taxon>Eurycanthinae</taxon>
        <taxon>Dryococelus</taxon>
    </lineage>
</organism>
<proteinExistence type="predicted"/>
<sequence length="298" mass="34568">MWQRRNAKRETPEKKTRPPAATSGAVLTRENPGSHPLRESNPVRLVGSRYTNIDETVRIPRAKKRSRVCENDERHIAKVNRNSGQAYTDRSVEVCELFFLKTYSLSDGRVSRALKKYREGKAPCEDLRGRKPNPIKISPQTRRKDTCKTSDLYNIKKKDPNLTQGEKLEMETSHELHLRKAEKAQECMKRQNRNMNVALTLLRYVHSDNNSIETIERKFLVSGHSYLPNDGDFGCVETASKNRTLYVPKDWVQFRRNKMFVVHGIQCSDIVSVKRLQICNTRRRINLLADVWENKSCP</sequence>
<gene>
    <name evidence="2" type="ORF">PR048_025453</name>
</gene>
<keyword evidence="3" id="KW-1185">Reference proteome</keyword>
<reference evidence="2 3" key="1">
    <citation type="submission" date="2023-02" db="EMBL/GenBank/DDBJ databases">
        <title>LHISI_Scaffold_Assembly.</title>
        <authorList>
            <person name="Stuart O.P."/>
            <person name="Cleave R."/>
            <person name="Magrath M.J.L."/>
            <person name="Mikheyev A.S."/>
        </authorList>
    </citation>
    <scope>NUCLEOTIDE SEQUENCE [LARGE SCALE GENOMIC DNA]</scope>
    <source>
        <strain evidence="2">Daus_M_001</strain>
        <tissue evidence="2">Leg muscle</tissue>
    </source>
</reference>
<protein>
    <submittedName>
        <fullName evidence="2">Uncharacterized protein</fullName>
    </submittedName>
</protein>
<comment type="caution">
    <text evidence="2">The sequence shown here is derived from an EMBL/GenBank/DDBJ whole genome shotgun (WGS) entry which is preliminary data.</text>
</comment>
<evidence type="ECO:0000313" key="3">
    <source>
        <dbReference type="Proteomes" id="UP001159363"/>
    </source>
</evidence>